<dbReference type="InterPro" id="IPR006016">
    <property type="entry name" value="UspA"/>
</dbReference>
<dbReference type="Pfam" id="PF00582">
    <property type="entry name" value="Usp"/>
    <property type="match status" value="1"/>
</dbReference>
<name>A0A7G7G9F4_9BACT</name>
<dbReference type="Proteomes" id="UP000515237">
    <property type="component" value="Chromosome"/>
</dbReference>
<proteinExistence type="inferred from homology"/>
<comment type="similarity">
    <text evidence="1">Belongs to the universal stress protein A family.</text>
</comment>
<dbReference type="AlphaFoldDB" id="A0A7G7G9F4"/>
<protein>
    <submittedName>
        <fullName evidence="3">Universal stress protein</fullName>
    </submittedName>
</protein>
<feature type="domain" description="UspA" evidence="2">
    <location>
        <begin position="1"/>
        <end position="143"/>
    </location>
</feature>
<dbReference type="EMBL" id="CP055156">
    <property type="protein sequence ID" value="QNF33788.1"/>
    <property type="molecule type" value="Genomic_DNA"/>
</dbReference>
<dbReference type="RefSeq" id="WP_185270270.1">
    <property type="nucleotide sequence ID" value="NZ_CP055156.1"/>
</dbReference>
<dbReference type="Gene3D" id="3.40.50.12370">
    <property type="match status" value="1"/>
</dbReference>
<dbReference type="KEGG" id="aswu:HUW51_14050"/>
<evidence type="ECO:0000313" key="4">
    <source>
        <dbReference type="Proteomes" id="UP000515237"/>
    </source>
</evidence>
<evidence type="ECO:0000313" key="3">
    <source>
        <dbReference type="EMBL" id="QNF33788.1"/>
    </source>
</evidence>
<keyword evidence="4" id="KW-1185">Reference proteome</keyword>
<dbReference type="PRINTS" id="PR01438">
    <property type="entry name" value="UNVRSLSTRESS"/>
</dbReference>
<dbReference type="InterPro" id="IPR006015">
    <property type="entry name" value="Universal_stress_UspA"/>
</dbReference>
<evidence type="ECO:0000259" key="2">
    <source>
        <dbReference type="Pfam" id="PF00582"/>
    </source>
</evidence>
<evidence type="ECO:0000256" key="1">
    <source>
        <dbReference type="ARBA" id="ARBA00008791"/>
    </source>
</evidence>
<gene>
    <name evidence="3" type="ORF">HUW51_14050</name>
</gene>
<dbReference type="SUPFAM" id="SSF52402">
    <property type="entry name" value="Adenine nucleotide alpha hydrolases-like"/>
    <property type="match status" value="1"/>
</dbReference>
<organism evidence="3 4">
    <name type="scientific">Adhaeribacter swui</name>
    <dbReference type="NCBI Taxonomy" id="2086471"/>
    <lineage>
        <taxon>Bacteria</taxon>
        <taxon>Pseudomonadati</taxon>
        <taxon>Bacteroidota</taxon>
        <taxon>Cytophagia</taxon>
        <taxon>Cytophagales</taxon>
        <taxon>Hymenobacteraceae</taxon>
        <taxon>Adhaeribacter</taxon>
    </lineage>
</organism>
<dbReference type="CDD" id="cd00293">
    <property type="entry name" value="USP-like"/>
    <property type="match status" value="1"/>
</dbReference>
<reference evidence="3 4" key="1">
    <citation type="journal article" date="2018" name="Int. J. Syst. Evol. Microbiol.">
        <title>Adhaeribacter swui sp. nov., isolated from wet mud.</title>
        <authorList>
            <person name="Kim D.U."/>
            <person name="Kim K.W."/>
            <person name="Kang M.S."/>
            <person name="Kim J.Y."/>
            <person name="Jang J.H."/>
            <person name="Kim M.K."/>
        </authorList>
    </citation>
    <scope>NUCLEOTIDE SEQUENCE [LARGE SCALE GENOMIC DNA]</scope>
    <source>
        <strain evidence="3 4">KCTC 52873</strain>
    </source>
</reference>
<sequence>MKTFLVPTDFSKNATNALNYAASLTSQLNGKLLIVHVVNFVILPVRSGKLVSLTEKTDIHYYAQLNKIADKLRQKKNIDCEVAVIDQSKHGSFQAGLNQFILEHGIDLVIMGTKGATNFLDKMVGTNTSEFIKEAVCPVLVIPVDARFTTIKHLAYLTTPEKEEDTYLQKLFGFNQSFSSPVFISVITTGPPQNGEEEANLHHVFKEFSISDYRLVQIAEEDIVTGIQTFVKDNQVDLVAVSVPKQDFFENLFQSNIGKELVYQPTLPLLAMPQ</sequence>
<accession>A0A7G7G9F4</accession>
<dbReference type="PANTHER" id="PTHR46268">
    <property type="entry name" value="STRESS RESPONSE PROTEIN NHAX"/>
    <property type="match status" value="1"/>
</dbReference>
<dbReference type="PANTHER" id="PTHR46268:SF6">
    <property type="entry name" value="UNIVERSAL STRESS PROTEIN UP12"/>
    <property type="match status" value="1"/>
</dbReference>